<protein>
    <submittedName>
        <fullName evidence="1">Uncharacterized protein</fullName>
    </submittedName>
</protein>
<evidence type="ECO:0000313" key="1">
    <source>
        <dbReference type="EMBL" id="AAP04743.1"/>
    </source>
</evidence>
<geneLocation type="plasmid" evidence="1">
    <name>pTC-F14</name>
</geneLocation>
<reference evidence="1" key="2">
    <citation type="journal article" date="2003" name="J. Bacteriol.">
        <title>Analysis of the Mobilization Region of the Broad-Host-Range IncQ-Like Plasmid pTC-F14 and Its Ability To Interact with a Related Plasmid, pTF-FC2.</title>
        <authorList>
            <person name="van Zyl L.J."/>
            <person name="Deane S.M."/>
            <person name="Rawlings D.E."/>
        </authorList>
    </citation>
    <scope>NUCLEOTIDE SEQUENCE</scope>
    <source>
        <strain evidence="1">F</strain>
        <plasmid evidence="1">pTC-F14</plasmid>
    </source>
</reference>
<reference evidence="1" key="1">
    <citation type="journal article" date="2001" name="J. Bacteriol.">
        <title>Isolation of a new broad-host-range IncQ-like plasmid, pTC-F14, from the acidophilic bacterium Acidithiobacillus caldus and analysis of the plasmid replicon.</title>
        <authorList>
            <person name="Gardner M.N."/>
            <person name="Deane S.M."/>
            <person name="Rawlings D.E."/>
        </authorList>
    </citation>
    <scope>NUCLEOTIDE SEQUENCE</scope>
    <source>
        <strain evidence="1">F</strain>
        <plasmid evidence="1">pTC-F14</plasmid>
    </source>
</reference>
<dbReference type="AlphaFoldDB" id="Q840R7"/>
<sequence length="220" mass="23838">MSDLKKAIGLITGREPTPEDINRVSAIAHALDIPQNDAMFPILVTLDAYYGTFSKLPKAMENTANKIASNAEEAAKGRISAASSELLSKAGQQLVDAFRSDLGKTLWSRSVWAGLVLVVVGIGSYAAGEVDIWWHSKEVRQVEQKLQRLKAEEAAIQTRIGGIVQECPAFDGIQSGPCVPIDVAANVANNFGYEKHDGKTVYYGRLDIGAIEQAETKQHQ</sequence>
<accession>Q840R7</accession>
<name>Q840R7_9PROT</name>
<dbReference type="RefSeq" id="WP_011110522.1">
    <property type="nucleotide sequence ID" value="NC_004734.1"/>
</dbReference>
<dbReference type="EMBL" id="AF325537">
    <property type="protein sequence ID" value="AAP04743.1"/>
    <property type="molecule type" value="Genomic_DNA"/>
</dbReference>
<keyword evidence="1" id="KW-0614">Plasmid</keyword>
<gene>
    <name evidence="1" type="primary">mobE</name>
</gene>
<proteinExistence type="predicted"/>
<organism evidence="1">
    <name type="scientific">Acidithiobacillus caldus</name>
    <dbReference type="NCBI Taxonomy" id="33059"/>
    <lineage>
        <taxon>Bacteria</taxon>
        <taxon>Pseudomonadati</taxon>
        <taxon>Pseudomonadota</taxon>
        <taxon>Acidithiobacillia</taxon>
        <taxon>Acidithiobacillales</taxon>
        <taxon>Acidithiobacillaceae</taxon>
        <taxon>Acidithiobacillus</taxon>
    </lineage>
</organism>